<name>A0A964T938_9FLAO</name>
<dbReference type="InterPro" id="IPR050090">
    <property type="entry name" value="Tyrosine_recombinase_XerCD"/>
</dbReference>
<dbReference type="PANTHER" id="PTHR30349">
    <property type="entry name" value="PHAGE INTEGRASE-RELATED"/>
    <property type="match status" value="1"/>
</dbReference>
<dbReference type="GO" id="GO:0015074">
    <property type="term" value="P:DNA integration"/>
    <property type="evidence" value="ECO:0007669"/>
    <property type="project" value="InterPro"/>
</dbReference>
<dbReference type="InterPro" id="IPR011010">
    <property type="entry name" value="DNA_brk_join_enz"/>
</dbReference>
<accession>A0A964T938</accession>
<gene>
    <name evidence="5" type="ORF">GTQ34_01170</name>
</gene>
<dbReference type="GO" id="GO:0003677">
    <property type="term" value="F:DNA binding"/>
    <property type="evidence" value="ECO:0007669"/>
    <property type="project" value="UniProtKB-KW"/>
</dbReference>
<evidence type="ECO:0000256" key="2">
    <source>
        <dbReference type="ARBA" id="ARBA00023125"/>
    </source>
</evidence>
<dbReference type="Pfam" id="PF17293">
    <property type="entry name" value="Arm-DNA-bind_5"/>
    <property type="match status" value="1"/>
</dbReference>
<dbReference type="Pfam" id="PF13102">
    <property type="entry name" value="Phage_int_SAM_5"/>
    <property type="match status" value="1"/>
</dbReference>
<organism evidence="5 6">
    <name type="scientific">Flagellimonas ochracea</name>
    <dbReference type="NCBI Taxonomy" id="2696472"/>
    <lineage>
        <taxon>Bacteria</taxon>
        <taxon>Pseudomonadati</taxon>
        <taxon>Bacteroidota</taxon>
        <taxon>Flavobacteriia</taxon>
        <taxon>Flavobacteriales</taxon>
        <taxon>Flavobacteriaceae</taxon>
        <taxon>Flagellimonas</taxon>
    </lineage>
</organism>
<sequence length="420" mass="48877">MRNNSTLKVLIFTRDHTKNQERLTIYARITVDGRRAEISLKRYVSVNDWDEARGRVIGFSQKARLLNSYLDEVYVQIMDSHKQLLGEGKVITAQAIKARFLGQDDQNKTLKELVEYHNRTQVLVLRPGTMKNYYSTERYLYNFLKDRLRLPDIYLKQLDYRFIVEFEQYIRTYRPERPRKTCSNNGAMKHLERLMKMVNLAVRLEWLEKDPFRNYRLNFHKTERSYLTERELHLIEETTFSGAGHEKVKDVFLFSCYTGLSYIDVKELRPQQLVLGIDGNLWIHTKREKTNETVKIPLLPRAKEIIAKYGKDAGSDVMGRLLPVYSNQKTNSYLKVIAKACGIHKHITFHTARHTFATTVTLSNGVPIETVSKMLGHTKLTTTQIYARVLEGKVGEDMRNLVAHLEARADNVSAAPKSYP</sequence>
<dbReference type="SUPFAM" id="SSF56349">
    <property type="entry name" value="DNA breaking-rejoining enzymes"/>
    <property type="match status" value="1"/>
</dbReference>
<dbReference type="InterPro" id="IPR035386">
    <property type="entry name" value="Arm-DNA-bind_5"/>
</dbReference>
<dbReference type="EMBL" id="JAAABI010000001">
    <property type="protein sequence ID" value="NAY90515.1"/>
    <property type="molecule type" value="Genomic_DNA"/>
</dbReference>
<dbReference type="Gene3D" id="1.10.150.130">
    <property type="match status" value="1"/>
</dbReference>
<evidence type="ECO:0000256" key="3">
    <source>
        <dbReference type="ARBA" id="ARBA00023172"/>
    </source>
</evidence>
<evidence type="ECO:0000259" key="4">
    <source>
        <dbReference type="PROSITE" id="PS51898"/>
    </source>
</evidence>
<dbReference type="InterPro" id="IPR025269">
    <property type="entry name" value="SAM-like_dom"/>
</dbReference>
<dbReference type="Pfam" id="PF00589">
    <property type="entry name" value="Phage_integrase"/>
    <property type="match status" value="1"/>
</dbReference>
<proteinExistence type="inferred from homology"/>
<evidence type="ECO:0000256" key="1">
    <source>
        <dbReference type="ARBA" id="ARBA00008857"/>
    </source>
</evidence>
<evidence type="ECO:0000313" key="6">
    <source>
        <dbReference type="Proteomes" id="UP000667650"/>
    </source>
</evidence>
<dbReference type="PANTHER" id="PTHR30349:SF64">
    <property type="entry name" value="PROPHAGE INTEGRASE INTD-RELATED"/>
    <property type="match status" value="1"/>
</dbReference>
<dbReference type="Proteomes" id="UP000667650">
    <property type="component" value="Unassembled WGS sequence"/>
</dbReference>
<dbReference type="InterPro" id="IPR013762">
    <property type="entry name" value="Integrase-like_cat_sf"/>
</dbReference>
<keyword evidence="2" id="KW-0238">DNA-binding</keyword>
<reference evidence="5" key="1">
    <citation type="submission" date="2020-01" db="EMBL/GenBank/DDBJ databases">
        <title>Muricauda ochracea sp. nov., isolated from a tidal flat of Garorim bay in Korea.</title>
        <authorList>
            <person name="Kim D."/>
            <person name="Yoo Y."/>
            <person name="Kim J.-J."/>
        </authorList>
    </citation>
    <scope>NUCLEOTIDE SEQUENCE</scope>
    <source>
        <strain evidence="5">JGD-17</strain>
    </source>
</reference>
<dbReference type="PROSITE" id="PS51898">
    <property type="entry name" value="TYR_RECOMBINASE"/>
    <property type="match status" value="1"/>
</dbReference>
<comment type="caution">
    <text evidence="5">The sequence shown here is derived from an EMBL/GenBank/DDBJ whole genome shotgun (WGS) entry which is preliminary data.</text>
</comment>
<evidence type="ECO:0000313" key="5">
    <source>
        <dbReference type="EMBL" id="NAY90515.1"/>
    </source>
</evidence>
<comment type="similarity">
    <text evidence="1">Belongs to the 'phage' integrase family.</text>
</comment>
<dbReference type="GO" id="GO:0006310">
    <property type="term" value="P:DNA recombination"/>
    <property type="evidence" value="ECO:0007669"/>
    <property type="project" value="UniProtKB-KW"/>
</dbReference>
<dbReference type="CDD" id="cd01185">
    <property type="entry name" value="INTN1_C_like"/>
    <property type="match status" value="1"/>
</dbReference>
<dbReference type="InterPro" id="IPR010998">
    <property type="entry name" value="Integrase_recombinase_N"/>
</dbReference>
<protein>
    <submittedName>
        <fullName evidence="5">Tyrosine-type recombinase/integrase</fullName>
    </submittedName>
</protein>
<dbReference type="AlphaFoldDB" id="A0A964T938"/>
<dbReference type="InterPro" id="IPR002104">
    <property type="entry name" value="Integrase_catalytic"/>
</dbReference>
<keyword evidence="6" id="KW-1185">Reference proteome</keyword>
<keyword evidence="3" id="KW-0233">DNA recombination</keyword>
<feature type="domain" description="Tyr recombinase" evidence="4">
    <location>
        <begin position="222"/>
        <end position="403"/>
    </location>
</feature>
<dbReference type="Gene3D" id="1.10.443.10">
    <property type="entry name" value="Intergrase catalytic core"/>
    <property type="match status" value="1"/>
</dbReference>
<dbReference type="RefSeq" id="WP_166521929.1">
    <property type="nucleotide sequence ID" value="NZ_JAAABI010000001.1"/>
</dbReference>